<evidence type="ECO:0000256" key="4">
    <source>
        <dbReference type="ARBA" id="ARBA00022989"/>
    </source>
</evidence>
<dbReference type="EMBL" id="CP053085">
    <property type="protein sequence ID" value="QJR36855.1"/>
    <property type="molecule type" value="Genomic_DNA"/>
</dbReference>
<feature type="transmembrane region" description="Helical" evidence="6">
    <location>
        <begin position="12"/>
        <end position="30"/>
    </location>
</feature>
<organism evidence="7 8">
    <name type="scientific">Gemmatimonas groenlandica</name>
    <dbReference type="NCBI Taxonomy" id="2732249"/>
    <lineage>
        <taxon>Bacteria</taxon>
        <taxon>Pseudomonadati</taxon>
        <taxon>Gemmatimonadota</taxon>
        <taxon>Gemmatimonadia</taxon>
        <taxon>Gemmatimonadales</taxon>
        <taxon>Gemmatimonadaceae</taxon>
        <taxon>Gemmatimonas</taxon>
    </lineage>
</organism>
<dbReference type="InterPro" id="IPR045584">
    <property type="entry name" value="Pilin-like"/>
</dbReference>
<dbReference type="Pfam" id="PF07963">
    <property type="entry name" value="N_methyl"/>
    <property type="match status" value="1"/>
</dbReference>
<dbReference type="Gene3D" id="3.30.700.10">
    <property type="entry name" value="Glycoprotein, Type 4 Pilin"/>
    <property type="match status" value="1"/>
</dbReference>
<evidence type="ECO:0000256" key="6">
    <source>
        <dbReference type="SAM" id="Phobius"/>
    </source>
</evidence>
<dbReference type="InterPro" id="IPR012902">
    <property type="entry name" value="N_methyl_site"/>
</dbReference>
<dbReference type="RefSeq" id="WP_171226288.1">
    <property type="nucleotide sequence ID" value="NZ_CP053085.1"/>
</dbReference>
<keyword evidence="5 6" id="KW-0472">Membrane</keyword>
<dbReference type="SUPFAM" id="SSF54523">
    <property type="entry name" value="Pili subunits"/>
    <property type="match status" value="1"/>
</dbReference>
<evidence type="ECO:0000256" key="5">
    <source>
        <dbReference type="ARBA" id="ARBA00023136"/>
    </source>
</evidence>
<dbReference type="Proteomes" id="UP000500938">
    <property type="component" value="Chromosome"/>
</dbReference>
<gene>
    <name evidence="7" type="ORF">HKW67_15685</name>
</gene>
<proteinExistence type="predicted"/>
<evidence type="ECO:0000313" key="8">
    <source>
        <dbReference type="Proteomes" id="UP000500938"/>
    </source>
</evidence>
<reference evidence="7 8" key="1">
    <citation type="submission" date="2020-05" db="EMBL/GenBank/DDBJ databases">
        <title>Complete genome sequence of Gemmatimonas greenlandica TET16.</title>
        <authorList>
            <person name="Zeng Y."/>
        </authorList>
    </citation>
    <scope>NUCLEOTIDE SEQUENCE [LARGE SCALE GENOMIC DNA]</scope>
    <source>
        <strain evidence="7 8">TET16</strain>
    </source>
</reference>
<evidence type="ECO:0000256" key="2">
    <source>
        <dbReference type="ARBA" id="ARBA00022481"/>
    </source>
</evidence>
<dbReference type="GO" id="GO:0016020">
    <property type="term" value="C:membrane"/>
    <property type="evidence" value="ECO:0007669"/>
    <property type="project" value="UniProtKB-SubCell"/>
</dbReference>
<dbReference type="PROSITE" id="PS00409">
    <property type="entry name" value="PROKAR_NTER_METHYL"/>
    <property type="match status" value="1"/>
</dbReference>
<keyword evidence="3 6" id="KW-0812">Transmembrane</keyword>
<keyword evidence="2" id="KW-0488">Methylation</keyword>
<keyword evidence="8" id="KW-1185">Reference proteome</keyword>
<dbReference type="PANTHER" id="PTHR30093">
    <property type="entry name" value="GENERAL SECRETION PATHWAY PROTEIN G"/>
    <property type="match status" value="1"/>
</dbReference>
<name>A0A6M4IRU8_9BACT</name>
<dbReference type="PANTHER" id="PTHR30093:SF44">
    <property type="entry name" value="TYPE II SECRETION SYSTEM CORE PROTEIN G"/>
    <property type="match status" value="1"/>
</dbReference>
<evidence type="ECO:0000256" key="1">
    <source>
        <dbReference type="ARBA" id="ARBA00004167"/>
    </source>
</evidence>
<comment type="subcellular location">
    <subcellularLocation>
        <location evidence="1">Membrane</location>
        <topology evidence="1">Single-pass membrane protein</topology>
    </subcellularLocation>
</comment>
<dbReference type="AlphaFoldDB" id="A0A6M4IRU8"/>
<dbReference type="KEGG" id="ggr:HKW67_15685"/>
<protein>
    <submittedName>
        <fullName evidence="7">Prepilin-type N-terminal cleavage/methylation domain-containing protein</fullName>
    </submittedName>
</protein>
<evidence type="ECO:0000256" key="3">
    <source>
        <dbReference type="ARBA" id="ARBA00022692"/>
    </source>
</evidence>
<sequence length="129" mass="13609">MRPSRSRQGFTLIELLIVVVIIGILAALAIPKFQSTKGKAYAAALKSDLKNVASMQEDYFYYNETYAANVGALSFSSTNGVTINIAEADGRGWSATSTHPAAFPLTCAVYYGQAAPLGGATAEGVVHCQ</sequence>
<evidence type="ECO:0000313" key="7">
    <source>
        <dbReference type="EMBL" id="QJR36855.1"/>
    </source>
</evidence>
<accession>A0A6M4IRU8</accession>
<keyword evidence="4 6" id="KW-1133">Transmembrane helix</keyword>
<dbReference type="NCBIfam" id="TIGR02532">
    <property type="entry name" value="IV_pilin_GFxxxE"/>
    <property type="match status" value="1"/>
</dbReference>